<protein>
    <submittedName>
        <fullName evidence="2">Helix-turn-helix transcriptional regulator</fullName>
    </submittedName>
</protein>
<dbReference type="Pfam" id="PF01381">
    <property type="entry name" value="HTH_3"/>
    <property type="match status" value="1"/>
</dbReference>
<reference evidence="2 3" key="1">
    <citation type="submission" date="2020-10" db="EMBL/GenBank/DDBJ databases">
        <title>Identification of Nocardia species via Next-generation sequencing and recognition of intraspecies genetic diversity.</title>
        <authorList>
            <person name="Li P."/>
            <person name="Li P."/>
            <person name="Lu B."/>
        </authorList>
    </citation>
    <scope>NUCLEOTIDE SEQUENCE [LARGE SCALE GENOMIC DNA]</scope>
    <source>
        <strain evidence="2 3">BJ06-0157</strain>
    </source>
</reference>
<dbReference type="Gene3D" id="1.10.260.40">
    <property type="entry name" value="lambda repressor-like DNA-binding domains"/>
    <property type="match status" value="1"/>
</dbReference>
<name>A0ABS0D036_9NOCA</name>
<dbReference type="InterPro" id="IPR010982">
    <property type="entry name" value="Lambda_DNA-bd_dom_sf"/>
</dbReference>
<proteinExistence type="predicted"/>
<comment type="caution">
    <text evidence="2">The sequence shown here is derived from an EMBL/GenBank/DDBJ whole genome shotgun (WGS) entry which is preliminary data.</text>
</comment>
<dbReference type="EMBL" id="JADLQX010000035">
    <property type="protein sequence ID" value="MBF6302021.1"/>
    <property type="molecule type" value="Genomic_DNA"/>
</dbReference>
<gene>
    <name evidence="2" type="ORF">IU459_31410</name>
</gene>
<feature type="domain" description="HTH cro/C1-type" evidence="1">
    <location>
        <begin position="1"/>
        <end position="46"/>
    </location>
</feature>
<dbReference type="InterPro" id="IPR001387">
    <property type="entry name" value="Cro/C1-type_HTH"/>
</dbReference>
<evidence type="ECO:0000259" key="1">
    <source>
        <dbReference type="PROSITE" id="PS50943"/>
    </source>
</evidence>
<accession>A0ABS0D036</accession>
<dbReference type="PROSITE" id="PS50943">
    <property type="entry name" value="HTH_CROC1"/>
    <property type="match status" value="1"/>
</dbReference>
<evidence type="ECO:0000313" key="3">
    <source>
        <dbReference type="Proteomes" id="UP000702209"/>
    </source>
</evidence>
<evidence type="ECO:0000313" key="2">
    <source>
        <dbReference type="EMBL" id="MBF6302021.1"/>
    </source>
</evidence>
<dbReference type="CDD" id="cd00093">
    <property type="entry name" value="HTH_XRE"/>
    <property type="match status" value="1"/>
</dbReference>
<sequence length="195" mass="21815">MSQGEFGARVGLPQRTISRLEDGSAKLTLEDAVRIADVCEISLTELAGRRTAELDLSGDWWAAWQTVKDGIPRVDIHELQVTQEGAFLQFFGDRARSVEEGSYAWRGEMRLSDSDVLMGWYRATDGAVRSKGVMYMALHPHGTHMIGGWVGLSYQGPAVRGWAGIARDRDYLEIIMSAIAEQRVRDWLTWPLTNS</sequence>
<keyword evidence="3" id="KW-1185">Reference proteome</keyword>
<dbReference type="SUPFAM" id="SSF47413">
    <property type="entry name" value="lambda repressor-like DNA-binding domains"/>
    <property type="match status" value="1"/>
</dbReference>
<organism evidence="2 3">
    <name type="scientific">Nocardia amamiensis</name>
    <dbReference type="NCBI Taxonomy" id="404578"/>
    <lineage>
        <taxon>Bacteria</taxon>
        <taxon>Bacillati</taxon>
        <taxon>Actinomycetota</taxon>
        <taxon>Actinomycetes</taxon>
        <taxon>Mycobacteriales</taxon>
        <taxon>Nocardiaceae</taxon>
        <taxon>Nocardia</taxon>
    </lineage>
</organism>
<dbReference type="Proteomes" id="UP000702209">
    <property type="component" value="Unassembled WGS sequence"/>
</dbReference>